<proteinExistence type="predicted"/>
<organism evidence="3 4">
    <name type="scientific">[Candida] subhashii</name>
    <dbReference type="NCBI Taxonomy" id="561895"/>
    <lineage>
        <taxon>Eukaryota</taxon>
        <taxon>Fungi</taxon>
        <taxon>Dikarya</taxon>
        <taxon>Ascomycota</taxon>
        <taxon>Saccharomycotina</taxon>
        <taxon>Pichiomycetes</taxon>
        <taxon>Debaryomycetaceae</taxon>
        <taxon>Spathaspora</taxon>
    </lineage>
</organism>
<accession>A0A8J5UQ92</accession>
<comment type="caution">
    <text evidence="3">The sequence shown here is derived from an EMBL/GenBank/DDBJ whole genome shotgun (WGS) entry which is preliminary data.</text>
</comment>
<dbReference type="Proteomes" id="UP000694255">
    <property type="component" value="Unassembled WGS sequence"/>
</dbReference>
<keyword evidence="1" id="KW-0663">Pyridoxal phosphate</keyword>
<dbReference type="Pfam" id="PF00266">
    <property type="entry name" value="Aminotran_5"/>
    <property type="match status" value="1"/>
</dbReference>
<dbReference type="PANTHER" id="PTHR43092:SF2">
    <property type="entry name" value="HERCYNYLCYSTEINE SULFOXIDE LYASE"/>
    <property type="match status" value="1"/>
</dbReference>
<dbReference type="AlphaFoldDB" id="A0A8J5UQ92"/>
<dbReference type="InterPro" id="IPR000192">
    <property type="entry name" value="Aminotrans_V_dom"/>
</dbReference>
<evidence type="ECO:0000313" key="4">
    <source>
        <dbReference type="Proteomes" id="UP000694255"/>
    </source>
</evidence>
<dbReference type="PANTHER" id="PTHR43092">
    <property type="entry name" value="L-CYSTEINE DESULFHYDRASE"/>
    <property type="match status" value="1"/>
</dbReference>
<evidence type="ECO:0000259" key="2">
    <source>
        <dbReference type="Pfam" id="PF00266"/>
    </source>
</evidence>
<protein>
    <recommendedName>
        <fullName evidence="2">Aminotransferase class V domain-containing protein</fullName>
    </recommendedName>
</protein>
<gene>
    <name evidence="3" type="ORF">J8A68_001831</name>
</gene>
<reference evidence="3 4" key="1">
    <citation type="journal article" date="2021" name="DNA Res.">
        <title>Genome analysis of Candida subhashii reveals its hybrid nature and dual mitochondrial genome conformations.</title>
        <authorList>
            <person name="Mixao V."/>
            <person name="Hegedusova E."/>
            <person name="Saus E."/>
            <person name="Pryszcz L.P."/>
            <person name="Cillingova A."/>
            <person name="Nosek J."/>
            <person name="Gabaldon T."/>
        </authorList>
    </citation>
    <scope>NUCLEOTIDE SEQUENCE [LARGE SCALE GENOMIC DNA]</scope>
    <source>
        <strain evidence="3 4">CBS 10753</strain>
    </source>
</reference>
<feature type="domain" description="Aminotransferase class V" evidence="2">
    <location>
        <begin position="65"/>
        <end position="238"/>
    </location>
</feature>
<evidence type="ECO:0000313" key="3">
    <source>
        <dbReference type="EMBL" id="KAG7664606.1"/>
    </source>
</evidence>
<sequence>MFGHQFRDKYFSTLSSSVIPVNHGSFGTVPSPVYDVYLSKLAEYSEFPDRFFNLHQKEVYVDSLKVLAQVLHCDYRDLAMVDNATTALATVLRSFPFQAGDTFVYHSTGYGPSKNLLYFMRDQYKINLVEVKITYPISNKEIVSKFKEAFEIHKPKLCMFDVISSMPGTVMPYVELIQLCKQYDVLSLVDGAHAIGNIPQDLGKLQPDFYTSLMHKWYFVPRPSAVLYVNRKHHTKVQAFPTYDYSTKEDVDENILIDKFSFWVYRHHVSIWTVPDAQKFRDEVCGGEENIYNYCHSLAMEVGKLISEEWGTSYLDDEDQISTMVNVEVPVSPKLLENWTDVEPKFKKELFGKNTFVPCVIHNGKLYARFSCQIFNEISDYQSASKLLLEVLQQLEEIYLHENFSTSLSL</sequence>
<evidence type="ECO:0000256" key="1">
    <source>
        <dbReference type="ARBA" id="ARBA00022898"/>
    </source>
</evidence>
<dbReference type="EMBL" id="JAGSYN010000069">
    <property type="protein sequence ID" value="KAG7664606.1"/>
    <property type="molecule type" value="Genomic_DNA"/>
</dbReference>
<dbReference type="OrthoDB" id="5978656at2759"/>
<dbReference type="RefSeq" id="XP_049264838.1">
    <property type="nucleotide sequence ID" value="XM_049405517.1"/>
</dbReference>
<name>A0A8J5UQ92_9ASCO</name>
<dbReference type="GeneID" id="73468632"/>
<keyword evidence="4" id="KW-1185">Reference proteome</keyword>